<organism evidence="1 2">
    <name type="scientific">Bifidobacterium pullorum subsp. saeculare DSM 6531 = LMG 14934</name>
    <dbReference type="NCBI Taxonomy" id="1437611"/>
    <lineage>
        <taxon>Bacteria</taxon>
        <taxon>Bacillati</taxon>
        <taxon>Actinomycetota</taxon>
        <taxon>Actinomycetes</taxon>
        <taxon>Bifidobacteriales</taxon>
        <taxon>Bifidobacteriaceae</taxon>
        <taxon>Bifidobacterium</taxon>
    </lineage>
</organism>
<name>A0A087CPV9_9BIFI</name>
<accession>A0A087CPV9</accession>
<proteinExistence type="predicted"/>
<comment type="caution">
    <text evidence="1">The sequence shown here is derived from an EMBL/GenBank/DDBJ whole genome shotgun (WGS) entry which is preliminary data.</text>
</comment>
<dbReference type="EMBL" id="JGZM01000009">
    <property type="protein sequence ID" value="KFI85309.1"/>
    <property type="molecule type" value="Genomic_DNA"/>
</dbReference>
<evidence type="ECO:0000313" key="1">
    <source>
        <dbReference type="EMBL" id="KFI85309.1"/>
    </source>
</evidence>
<gene>
    <name evidence="1" type="ORF">BSAE_1886</name>
</gene>
<reference evidence="1 2" key="1">
    <citation type="submission" date="2014-03" db="EMBL/GenBank/DDBJ databases">
        <title>Genomics of Bifidobacteria.</title>
        <authorList>
            <person name="Ventura M."/>
            <person name="Milani C."/>
            <person name="Lugli G.A."/>
        </authorList>
    </citation>
    <scope>NUCLEOTIDE SEQUENCE [LARGE SCALE GENOMIC DNA]</scope>
    <source>
        <strain evidence="1 2">LMG 14934</strain>
    </source>
</reference>
<dbReference type="Proteomes" id="UP000029040">
    <property type="component" value="Unassembled WGS sequence"/>
</dbReference>
<dbReference type="AlphaFoldDB" id="A0A087CPV9"/>
<protein>
    <submittedName>
        <fullName evidence="1">Uncharacterized protein</fullName>
    </submittedName>
</protein>
<sequence>MPSAAPTDSPLGCPLNVMQFRTRLRRDSTLPRAQAVALGGTYGQPTGLSA</sequence>
<evidence type="ECO:0000313" key="2">
    <source>
        <dbReference type="Proteomes" id="UP000029040"/>
    </source>
</evidence>